<dbReference type="GO" id="GO:0000976">
    <property type="term" value="F:transcription cis-regulatory region binding"/>
    <property type="evidence" value="ECO:0007669"/>
    <property type="project" value="UniProtKB-ARBA"/>
</dbReference>
<evidence type="ECO:0000256" key="2">
    <source>
        <dbReference type="ARBA" id="ARBA00023015"/>
    </source>
</evidence>
<proteinExistence type="inferred from homology"/>
<dbReference type="GO" id="GO:0000981">
    <property type="term" value="F:DNA-binding transcription factor activity, RNA polymerase II-specific"/>
    <property type="evidence" value="ECO:0007669"/>
    <property type="project" value="UniProtKB-UniRule"/>
</dbReference>
<keyword evidence="6 8" id="KW-0539">Nucleus</keyword>
<dbReference type="InterPro" id="IPR000047">
    <property type="entry name" value="HTH_motif"/>
</dbReference>
<feature type="domain" description="Homeobox" evidence="11">
    <location>
        <begin position="48"/>
        <end position="109"/>
    </location>
</feature>
<dbReference type="Pfam" id="PF02183">
    <property type="entry name" value="HALZ"/>
    <property type="match status" value="1"/>
</dbReference>
<feature type="compositionally biased region" description="Basic and acidic residues" evidence="10">
    <location>
        <begin position="28"/>
        <end position="41"/>
    </location>
</feature>
<dbReference type="PROSITE" id="PS00027">
    <property type="entry name" value="HOMEOBOX_1"/>
    <property type="match status" value="1"/>
</dbReference>
<dbReference type="InterPro" id="IPR001356">
    <property type="entry name" value="HD"/>
</dbReference>
<dbReference type="AlphaFoldDB" id="A0AAU9TBQ3"/>
<evidence type="ECO:0000259" key="11">
    <source>
        <dbReference type="SMART" id="SM00389"/>
    </source>
</evidence>
<dbReference type="FunFam" id="1.10.10.60:FF:000144">
    <property type="entry name" value="homeobox-leucine zipper protein ATHB-6-like"/>
    <property type="match status" value="1"/>
</dbReference>
<evidence type="ECO:0000256" key="10">
    <source>
        <dbReference type="SAM" id="MobiDB-lite"/>
    </source>
</evidence>
<protein>
    <recommendedName>
        <fullName evidence="9">Homeobox-leucine zipper protein</fullName>
    </recommendedName>
    <alternativeName>
        <fullName evidence="9">HD-ZIP protein</fullName>
    </alternativeName>
    <alternativeName>
        <fullName evidence="9">Homeodomain transcription factor</fullName>
    </alternativeName>
</protein>
<dbReference type="PANTHER" id="PTHR24326">
    <property type="entry name" value="HOMEOBOX-LEUCINE ZIPPER PROTEIN"/>
    <property type="match status" value="1"/>
</dbReference>
<evidence type="ECO:0000256" key="6">
    <source>
        <dbReference type="ARBA" id="ARBA00023242"/>
    </source>
</evidence>
<dbReference type="SMART" id="SM00389">
    <property type="entry name" value="HOX"/>
    <property type="match status" value="1"/>
</dbReference>
<dbReference type="EMBL" id="OU466863">
    <property type="protein sequence ID" value="CAH2080016.1"/>
    <property type="molecule type" value="Genomic_DNA"/>
</dbReference>
<organism evidence="12 13">
    <name type="scientific">Thlaspi arvense</name>
    <name type="common">Field penny-cress</name>
    <dbReference type="NCBI Taxonomy" id="13288"/>
    <lineage>
        <taxon>Eukaryota</taxon>
        <taxon>Viridiplantae</taxon>
        <taxon>Streptophyta</taxon>
        <taxon>Embryophyta</taxon>
        <taxon>Tracheophyta</taxon>
        <taxon>Spermatophyta</taxon>
        <taxon>Magnoliopsida</taxon>
        <taxon>eudicotyledons</taxon>
        <taxon>Gunneridae</taxon>
        <taxon>Pentapetalae</taxon>
        <taxon>rosids</taxon>
        <taxon>malvids</taxon>
        <taxon>Brassicales</taxon>
        <taxon>Brassicaceae</taxon>
        <taxon>Thlaspideae</taxon>
        <taxon>Thlaspi</taxon>
    </lineage>
</organism>
<dbReference type="PANTHER" id="PTHR24326:SF599">
    <property type="entry name" value="HOMEOBOX-LEUCINE ZIPPER PROTEIN"/>
    <property type="match status" value="1"/>
</dbReference>
<dbReference type="InterPro" id="IPR003106">
    <property type="entry name" value="Leu_zip_homeo"/>
</dbReference>
<comment type="function">
    <text evidence="9">Transcription factor.</text>
</comment>
<dbReference type="InterPro" id="IPR017970">
    <property type="entry name" value="Homeobox_CS"/>
</dbReference>
<dbReference type="PRINTS" id="PR00031">
    <property type="entry name" value="HTHREPRESSR"/>
</dbReference>
<dbReference type="Pfam" id="PF00046">
    <property type="entry name" value="Homeodomain"/>
    <property type="match status" value="1"/>
</dbReference>
<dbReference type="Proteomes" id="UP000836841">
    <property type="component" value="Chromosome 7"/>
</dbReference>
<dbReference type="InterPro" id="IPR045224">
    <property type="entry name" value="HDZip_class_I_plant"/>
</dbReference>
<dbReference type="Gene3D" id="1.10.10.60">
    <property type="entry name" value="Homeodomain-like"/>
    <property type="match status" value="1"/>
</dbReference>
<keyword evidence="2 9" id="KW-0805">Transcription regulation</keyword>
<keyword evidence="5 9" id="KW-0804">Transcription</keyword>
<sequence>MDSNYDHGEPLPLENNLVLVFQETKSAIETKETPTRTHFPGEIDDQSPEKKRRLTIEQVNLLEKSFEEENKLEPERKTELAKKLGLPQRQVAVWFQNRKARCKIKQIERDYDILKACYDSLMEKHESVISENEILKSKVLTLTEMLLPATNQTQRNLQDKLNSKGDDETMSSSTTLMPLANQDYLSNIDQSFTWWVWPSNLK</sequence>
<gene>
    <name evidence="12" type="ORF">TAV2_LOCUS24702</name>
</gene>
<keyword evidence="4 8" id="KW-0371">Homeobox</keyword>
<evidence type="ECO:0000256" key="4">
    <source>
        <dbReference type="ARBA" id="ARBA00023155"/>
    </source>
</evidence>
<evidence type="ECO:0000313" key="12">
    <source>
        <dbReference type="EMBL" id="CAH2080016.1"/>
    </source>
</evidence>
<dbReference type="CDD" id="cd00086">
    <property type="entry name" value="homeodomain"/>
    <property type="match status" value="1"/>
</dbReference>
<evidence type="ECO:0000256" key="1">
    <source>
        <dbReference type="ARBA" id="ARBA00004123"/>
    </source>
</evidence>
<evidence type="ECO:0000256" key="8">
    <source>
        <dbReference type="RuleBase" id="RU000682"/>
    </source>
</evidence>
<name>A0AAU9TBQ3_THLAR</name>
<dbReference type="InterPro" id="IPR009057">
    <property type="entry name" value="Homeodomain-like_sf"/>
</dbReference>
<keyword evidence="13" id="KW-1185">Reference proteome</keyword>
<evidence type="ECO:0000256" key="5">
    <source>
        <dbReference type="ARBA" id="ARBA00023163"/>
    </source>
</evidence>
<comment type="similarity">
    <text evidence="7 9">Belongs to the HD-ZIP homeobox family. Class I subfamily.</text>
</comment>
<keyword evidence="3 8" id="KW-0238">DNA-binding</keyword>
<evidence type="ECO:0000256" key="9">
    <source>
        <dbReference type="RuleBase" id="RU369038"/>
    </source>
</evidence>
<dbReference type="GO" id="GO:0005634">
    <property type="term" value="C:nucleus"/>
    <property type="evidence" value="ECO:0007669"/>
    <property type="project" value="UniProtKB-SubCell"/>
</dbReference>
<dbReference type="SUPFAM" id="SSF46689">
    <property type="entry name" value="Homeodomain-like"/>
    <property type="match status" value="1"/>
</dbReference>
<evidence type="ECO:0000256" key="7">
    <source>
        <dbReference type="ARBA" id="ARBA00025748"/>
    </source>
</evidence>
<evidence type="ECO:0000313" key="13">
    <source>
        <dbReference type="Proteomes" id="UP000836841"/>
    </source>
</evidence>
<accession>A0AAU9TBQ3</accession>
<evidence type="ECO:0000256" key="3">
    <source>
        <dbReference type="ARBA" id="ARBA00023125"/>
    </source>
</evidence>
<reference evidence="12 13" key="1">
    <citation type="submission" date="2022-03" db="EMBL/GenBank/DDBJ databases">
        <authorList>
            <person name="Nunn A."/>
            <person name="Chopra R."/>
            <person name="Nunn A."/>
            <person name="Contreras Garrido A."/>
        </authorList>
    </citation>
    <scope>NUCLEOTIDE SEQUENCE [LARGE SCALE GENOMIC DNA]</scope>
</reference>
<comment type="subcellular location">
    <subcellularLocation>
        <location evidence="1 8">Nucleus</location>
    </subcellularLocation>
</comment>
<feature type="region of interest" description="Disordered" evidence="10">
    <location>
        <begin position="28"/>
        <end position="50"/>
    </location>
</feature>
<dbReference type="GO" id="GO:0045893">
    <property type="term" value="P:positive regulation of DNA-templated transcription"/>
    <property type="evidence" value="ECO:0007669"/>
    <property type="project" value="TreeGrafter"/>
</dbReference>